<feature type="compositionally biased region" description="Basic and acidic residues" evidence="1">
    <location>
        <begin position="393"/>
        <end position="402"/>
    </location>
</feature>
<dbReference type="STRING" id="1789683.A0A1X7R7M8"/>
<feature type="region of interest" description="Disordered" evidence="1">
    <location>
        <begin position="377"/>
        <end position="454"/>
    </location>
</feature>
<evidence type="ECO:0000313" key="3">
    <source>
        <dbReference type="Proteomes" id="UP000196158"/>
    </source>
</evidence>
<proteinExistence type="predicted"/>
<feature type="region of interest" description="Disordered" evidence="1">
    <location>
        <begin position="92"/>
        <end position="124"/>
    </location>
</feature>
<name>A0A1X7R7M8_9SACH</name>
<accession>A0A1X7R7M8</accession>
<feature type="region of interest" description="Disordered" evidence="1">
    <location>
        <begin position="649"/>
        <end position="721"/>
    </location>
</feature>
<protein>
    <submittedName>
        <fullName evidence="2">Similar to Saccharomyces cerevisiae YOR372C NDD1 Transcriptional activator essential for nuclear division</fullName>
    </submittedName>
</protein>
<feature type="compositionally biased region" description="Low complexity" evidence="1">
    <location>
        <begin position="167"/>
        <end position="180"/>
    </location>
</feature>
<feature type="compositionally biased region" description="Polar residues" evidence="1">
    <location>
        <begin position="685"/>
        <end position="700"/>
    </location>
</feature>
<dbReference type="Proteomes" id="UP000196158">
    <property type="component" value="Unassembled WGS sequence"/>
</dbReference>
<dbReference type="EMBL" id="FXLY01000008">
    <property type="protein sequence ID" value="SMN21621.1"/>
    <property type="molecule type" value="Genomic_DNA"/>
</dbReference>
<dbReference type="OrthoDB" id="4063682at2759"/>
<evidence type="ECO:0000313" key="2">
    <source>
        <dbReference type="EMBL" id="SMN21621.1"/>
    </source>
</evidence>
<feature type="region of interest" description="Disordered" evidence="1">
    <location>
        <begin position="1"/>
        <end position="25"/>
    </location>
</feature>
<feature type="compositionally biased region" description="Polar residues" evidence="1">
    <location>
        <begin position="92"/>
        <end position="109"/>
    </location>
</feature>
<feature type="region of interest" description="Disordered" evidence="1">
    <location>
        <begin position="159"/>
        <end position="184"/>
    </location>
</feature>
<sequence length="721" mass="80865">MSRSNSNATERPIFSPQKHRLAKSQNSLNILSKKKFNINDNNNNIMPILSPLKMSPPSLILTADHSTEGNDNEDTETNFFQNLTQNLKYSINSPIPHTQFPTPYSSNQDNRNNNRNKKNINHNTNTINNNTSMLSSESQQQHSIDSSVLENSINTGLYVGRNSQQPSVNKVSKSGGSSLNNTEPTVDLMNNDGDTLEDMNMQPSTVLQFGNNFPNEFLLASPEQLKEFLFESPGGFNLFHKTPAKTPLRFVTDSKDMNINLTSNTKSVSSSNLIHLFTSGNDKTDDQDKMGGNSDFGMMNNGQDVFLSRTPLQKIDINLMFNQSNVLSNSVSPSKKISMSLTPYGRRILNEMGTPFTRSLNSTNSALVDFQRARKDINNNSSSNVNGNNELHSTPDDKENIVKGRQLRNKFTLTPSNKNKNSHAKLTRKNLKKINKKNDKNGNTSNSNNHIQYKDNKNQILKNTSNTKLPYEKNNNSYDTFENDFDGDNNAYGSSPTTIQLNSSVTKSISRLESNRIPNLKNIELIDERLGDKLFDLNPRNIPLSPTPKSYTSSNKLNIDTLKIPELPKMGSFKSDSNNPISLPANLSDSSTQQNNKFNKLSLSNATSTLALSIEQRNNSTKVKKVKKTKPKKPKFQVFVSSINKFNEPNSFVPMSPKGNKRDHKKTNNKLKRTQSLLLKDKKTMNVSHDSNSNTKQGNGKLQKARRSNSMSTNETFHDMF</sequence>
<feature type="compositionally biased region" description="Basic residues" evidence="1">
    <location>
        <begin position="659"/>
        <end position="673"/>
    </location>
</feature>
<feature type="compositionally biased region" description="Polar residues" evidence="1">
    <location>
        <begin position="409"/>
        <end position="419"/>
    </location>
</feature>
<organism evidence="2 3">
    <name type="scientific">Maudiozyma saulgeensis</name>
    <dbReference type="NCBI Taxonomy" id="1789683"/>
    <lineage>
        <taxon>Eukaryota</taxon>
        <taxon>Fungi</taxon>
        <taxon>Dikarya</taxon>
        <taxon>Ascomycota</taxon>
        <taxon>Saccharomycotina</taxon>
        <taxon>Saccharomycetes</taxon>
        <taxon>Saccharomycetales</taxon>
        <taxon>Saccharomycetaceae</taxon>
        <taxon>Maudiozyma</taxon>
    </lineage>
</organism>
<feature type="compositionally biased region" description="Low complexity" evidence="1">
    <location>
        <begin position="378"/>
        <end position="389"/>
    </location>
</feature>
<evidence type="ECO:0000256" key="1">
    <source>
        <dbReference type="SAM" id="MobiDB-lite"/>
    </source>
</evidence>
<gene>
    <name evidence="2" type="ORF">KASA_0K02992G</name>
</gene>
<dbReference type="AlphaFoldDB" id="A0A1X7R7M8"/>
<keyword evidence="3" id="KW-1185">Reference proteome</keyword>
<feature type="compositionally biased region" description="Basic residues" evidence="1">
    <location>
        <begin position="420"/>
        <end position="435"/>
    </location>
</feature>
<reference evidence="2 3" key="1">
    <citation type="submission" date="2017-04" db="EMBL/GenBank/DDBJ databases">
        <authorList>
            <person name="Afonso C.L."/>
            <person name="Miller P.J."/>
            <person name="Scott M.A."/>
            <person name="Spackman E."/>
            <person name="Goraichik I."/>
            <person name="Dimitrov K.M."/>
            <person name="Suarez D.L."/>
            <person name="Swayne D.E."/>
        </authorList>
    </citation>
    <scope>NUCLEOTIDE SEQUENCE [LARGE SCALE GENOMIC DNA]</scope>
</reference>